<sequence>MESSDETFGTSALSMEVLRQRLERVLSVRFQPHDSSYFGGDYYRCEAAPEEEMILFRNDVPDEEGEVVQPQNAQYSVLFEVMSTSRGDELRAALSAIPELTLIRQERY</sequence>
<protein>
    <submittedName>
        <fullName evidence="1">Uncharacterized protein</fullName>
    </submittedName>
</protein>
<dbReference type="AlphaFoldDB" id="A0A1G9SZJ2"/>
<dbReference type="RefSeq" id="WP_090012325.1">
    <property type="nucleotide sequence ID" value="NZ_FNET01000021.1"/>
</dbReference>
<evidence type="ECO:0000313" key="2">
    <source>
        <dbReference type="Proteomes" id="UP000199682"/>
    </source>
</evidence>
<dbReference type="EMBL" id="FNET01000021">
    <property type="protein sequence ID" value="SDM40864.1"/>
    <property type="molecule type" value="Genomic_DNA"/>
</dbReference>
<evidence type="ECO:0000313" key="1">
    <source>
        <dbReference type="EMBL" id="SDM40864.1"/>
    </source>
</evidence>
<gene>
    <name evidence="1" type="ORF">SAMN04488074_12133</name>
</gene>
<dbReference type="Proteomes" id="UP000199682">
    <property type="component" value="Unassembled WGS sequence"/>
</dbReference>
<reference evidence="2" key="1">
    <citation type="submission" date="2016-10" db="EMBL/GenBank/DDBJ databases">
        <authorList>
            <person name="Varghese N."/>
            <person name="Submissions S."/>
        </authorList>
    </citation>
    <scope>NUCLEOTIDE SEQUENCE [LARGE SCALE GENOMIC DNA]</scope>
    <source>
        <strain evidence="2">DSM 44796</strain>
    </source>
</reference>
<name>A0A1G9SZJ2_9PSEU</name>
<accession>A0A1G9SZJ2</accession>
<proteinExistence type="predicted"/>
<organism evidence="1 2">
    <name type="scientific">Lentzea albidocapillata subsp. violacea</name>
    <dbReference type="NCBI Taxonomy" id="128104"/>
    <lineage>
        <taxon>Bacteria</taxon>
        <taxon>Bacillati</taxon>
        <taxon>Actinomycetota</taxon>
        <taxon>Actinomycetes</taxon>
        <taxon>Pseudonocardiales</taxon>
        <taxon>Pseudonocardiaceae</taxon>
        <taxon>Lentzea</taxon>
    </lineage>
</organism>